<evidence type="ECO:0000256" key="4">
    <source>
        <dbReference type="SAM" id="MobiDB-lite"/>
    </source>
</evidence>
<dbReference type="HAMAP" id="MF_00187">
    <property type="entry name" value="FdhD"/>
    <property type="match status" value="1"/>
</dbReference>
<feature type="region of interest" description="Disordered" evidence="4">
    <location>
        <begin position="1"/>
        <end position="37"/>
    </location>
</feature>
<keyword evidence="1 3" id="KW-0963">Cytoplasm</keyword>
<reference evidence="5 6" key="1">
    <citation type="submission" date="2018-03" db="EMBL/GenBank/DDBJ databases">
        <title>Genomic Encyclopedia of Archaeal and Bacterial Type Strains, Phase II (KMG-II): from individual species to whole genera.</title>
        <authorList>
            <person name="Goeker M."/>
        </authorList>
    </citation>
    <scope>NUCLEOTIDE SEQUENCE [LARGE SCALE GENOMIC DNA]</scope>
    <source>
        <strain evidence="5 6">DSM 29318</strain>
    </source>
</reference>
<dbReference type="PIRSF" id="PIRSF015626">
    <property type="entry name" value="FdhD"/>
    <property type="match status" value="1"/>
</dbReference>
<keyword evidence="6" id="KW-1185">Reference proteome</keyword>
<sequence length="289" mass="29742">MRPRKTAEPPRGGATPPPSDRTRYRFSEGRTKGPSEREVACEAPVAVEVDGFGIAVMMVTPADLEDFAVGFAVAEGLLGPGALPRDVSVAEVPDGWIARLGLGGAAAEAARGRVRTRLSESACGLCGLESLQSLAEPLPRVARPVRPGEAAVARALRALRGHQPLARATGAAHAAALCEPDGRIVLAREDVGRHNALDKLVGGAARSGLPLSGRFVLMTSRLSFELVEKAARAGAGGLVAISAPTSMALARAEEAGLPVVVRARRGGMRRPLALGGAARGFRPAVRGGA</sequence>
<comment type="function">
    <text evidence="3">Required for formate dehydrogenase (FDH) activity. Acts as a sulfur carrier protein that transfers sulfur from IscS to the molybdenum cofactor prior to its insertion into FDH.</text>
</comment>
<evidence type="ECO:0000256" key="2">
    <source>
        <dbReference type="ARBA" id="ARBA00023150"/>
    </source>
</evidence>
<dbReference type="PANTHER" id="PTHR30592">
    <property type="entry name" value="FORMATE DEHYDROGENASE"/>
    <property type="match status" value="1"/>
</dbReference>
<comment type="similarity">
    <text evidence="3">Belongs to the FdhD family.</text>
</comment>
<dbReference type="GO" id="GO:0016783">
    <property type="term" value="F:sulfurtransferase activity"/>
    <property type="evidence" value="ECO:0007669"/>
    <property type="project" value="InterPro"/>
</dbReference>
<dbReference type="Gene3D" id="3.40.140.10">
    <property type="entry name" value="Cytidine Deaminase, domain 2"/>
    <property type="match status" value="1"/>
</dbReference>
<comment type="caution">
    <text evidence="3">Lacks conserved residue(s) required for the propagation of feature annotation.</text>
</comment>
<proteinExistence type="inferred from homology"/>
<dbReference type="RefSeq" id="WP_106161400.1">
    <property type="nucleotide sequence ID" value="NZ_PVTT01000002.1"/>
</dbReference>
<dbReference type="InterPro" id="IPR016193">
    <property type="entry name" value="Cytidine_deaminase-like"/>
</dbReference>
<keyword evidence="2 3" id="KW-0501">Molybdenum cofactor biosynthesis</keyword>
<accession>A0A2T0X4E7</accession>
<name>A0A2T0X4E7_9RHOB</name>
<evidence type="ECO:0000256" key="1">
    <source>
        <dbReference type="ARBA" id="ARBA00022490"/>
    </source>
</evidence>
<comment type="subcellular location">
    <subcellularLocation>
        <location evidence="3">Cytoplasm</location>
    </subcellularLocation>
</comment>
<gene>
    <name evidence="3" type="primary">fdhD</name>
    <name evidence="5" type="ORF">BCF33_2682</name>
</gene>
<dbReference type="GO" id="GO:0006777">
    <property type="term" value="P:Mo-molybdopterin cofactor biosynthetic process"/>
    <property type="evidence" value="ECO:0007669"/>
    <property type="project" value="UniProtKB-UniRule"/>
</dbReference>
<dbReference type="GO" id="GO:0005737">
    <property type="term" value="C:cytoplasm"/>
    <property type="evidence" value="ECO:0007669"/>
    <property type="project" value="UniProtKB-SubCell"/>
</dbReference>
<dbReference type="OrthoDB" id="3197277at2"/>
<protein>
    <recommendedName>
        <fullName evidence="3">Sulfur carrier protein FdhD</fullName>
    </recommendedName>
</protein>
<comment type="caution">
    <text evidence="5">The sequence shown here is derived from an EMBL/GenBank/DDBJ whole genome shotgun (WGS) entry which is preliminary data.</text>
</comment>
<feature type="active site" description="Cysteine persulfide intermediate" evidence="3">
    <location>
        <position position="123"/>
    </location>
</feature>
<feature type="compositionally biased region" description="Basic and acidic residues" evidence="4">
    <location>
        <begin position="20"/>
        <end position="37"/>
    </location>
</feature>
<dbReference type="PANTHER" id="PTHR30592:SF1">
    <property type="entry name" value="SULFUR CARRIER PROTEIN FDHD"/>
    <property type="match status" value="1"/>
</dbReference>
<organism evidence="5 6">
    <name type="scientific">Hasllibacter halocynthiae</name>
    <dbReference type="NCBI Taxonomy" id="595589"/>
    <lineage>
        <taxon>Bacteria</taxon>
        <taxon>Pseudomonadati</taxon>
        <taxon>Pseudomonadota</taxon>
        <taxon>Alphaproteobacteria</taxon>
        <taxon>Rhodobacterales</taxon>
        <taxon>Roseobacteraceae</taxon>
        <taxon>Hasllibacter</taxon>
    </lineage>
</organism>
<evidence type="ECO:0000313" key="6">
    <source>
        <dbReference type="Proteomes" id="UP000238801"/>
    </source>
</evidence>
<evidence type="ECO:0000313" key="5">
    <source>
        <dbReference type="EMBL" id="PRY93797.1"/>
    </source>
</evidence>
<dbReference type="Pfam" id="PF02634">
    <property type="entry name" value="FdhD-NarQ"/>
    <property type="match status" value="1"/>
</dbReference>
<dbReference type="Gene3D" id="3.10.20.10">
    <property type="match status" value="1"/>
</dbReference>
<dbReference type="EMBL" id="PVTT01000002">
    <property type="protein sequence ID" value="PRY93797.1"/>
    <property type="molecule type" value="Genomic_DNA"/>
</dbReference>
<evidence type="ECO:0000256" key="3">
    <source>
        <dbReference type="HAMAP-Rule" id="MF_00187"/>
    </source>
</evidence>
<dbReference type="SUPFAM" id="SSF53927">
    <property type="entry name" value="Cytidine deaminase-like"/>
    <property type="match status" value="1"/>
</dbReference>
<dbReference type="GO" id="GO:0097163">
    <property type="term" value="F:sulfur carrier activity"/>
    <property type="evidence" value="ECO:0007669"/>
    <property type="project" value="UniProtKB-UniRule"/>
</dbReference>
<dbReference type="Proteomes" id="UP000238801">
    <property type="component" value="Unassembled WGS sequence"/>
</dbReference>
<dbReference type="AlphaFoldDB" id="A0A2T0X4E7"/>
<dbReference type="NCBIfam" id="TIGR00129">
    <property type="entry name" value="fdhD_narQ"/>
    <property type="match status" value="1"/>
</dbReference>
<dbReference type="InterPro" id="IPR003786">
    <property type="entry name" value="FdhD"/>
</dbReference>